<reference evidence="3" key="2">
    <citation type="submission" date="2023-06" db="EMBL/GenBank/DDBJ databases">
        <authorList>
            <consortium name="Lawrence Berkeley National Laboratory"/>
            <person name="Haridas S."/>
            <person name="Hensen N."/>
            <person name="Bonometti L."/>
            <person name="Westerberg I."/>
            <person name="Brannstrom I.O."/>
            <person name="Guillou S."/>
            <person name="Cros-Aarteil S."/>
            <person name="Calhoun S."/>
            <person name="Kuo A."/>
            <person name="Mondo S."/>
            <person name="Pangilinan J."/>
            <person name="Riley R."/>
            <person name="Labutti K."/>
            <person name="Andreopoulos B."/>
            <person name="Lipzen A."/>
            <person name="Chen C."/>
            <person name="Yanf M."/>
            <person name="Daum C."/>
            <person name="Ng V."/>
            <person name="Clum A."/>
            <person name="Steindorff A."/>
            <person name="Ohm R."/>
            <person name="Martin F."/>
            <person name="Silar P."/>
            <person name="Natvig D."/>
            <person name="Lalanne C."/>
            <person name="Gautier V."/>
            <person name="Ament-Velasquez S.L."/>
            <person name="Kruys A."/>
            <person name="Hutchinson M.I."/>
            <person name="Powell A.J."/>
            <person name="Barry K."/>
            <person name="Miller A.N."/>
            <person name="Grigoriev I.V."/>
            <person name="Debuchy R."/>
            <person name="Gladieux P."/>
            <person name="Thoren M.H."/>
            <person name="Johannesson H."/>
        </authorList>
    </citation>
    <scope>NUCLEOTIDE SEQUENCE</scope>
    <source>
        <strain evidence="3">CBS 560.94</strain>
    </source>
</reference>
<organism evidence="3 4">
    <name type="scientific">Neurospora tetraspora</name>
    <dbReference type="NCBI Taxonomy" id="94610"/>
    <lineage>
        <taxon>Eukaryota</taxon>
        <taxon>Fungi</taxon>
        <taxon>Dikarya</taxon>
        <taxon>Ascomycota</taxon>
        <taxon>Pezizomycotina</taxon>
        <taxon>Sordariomycetes</taxon>
        <taxon>Sordariomycetidae</taxon>
        <taxon>Sordariales</taxon>
        <taxon>Sordariaceae</taxon>
        <taxon>Neurospora</taxon>
    </lineage>
</organism>
<feature type="domain" description="Heterokaryon incompatibility" evidence="2">
    <location>
        <begin position="218"/>
        <end position="388"/>
    </location>
</feature>
<feature type="compositionally biased region" description="Polar residues" evidence="1">
    <location>
        <begin position="7"/>
        <end position="20"/>
    </location>
</feature>
<dbReference type="Pfam" id="PF06985">
    <property type="entry name" value="HET"/>
    <property type="match status" value="1"/>
</dbReference>
<accession>A0AAE0JEV8</accession>
<reference evidence="3" key="1">
    <citation type="journal article" date="2023" name="Mol. Phylogenet. Evol.">
        <title>Genome-scale phylogeny and comparative genomics of the fungal order Sordariales.</title>
        <authorList>
            <person name="Hensen N."/>
            <person name="Bonometti L."/>
            <person name="Westerberg I."/>
            <person name="Brannstrom I.O."/>
            <person name="Guillou S."/>
            <person name="Cros-Aarteil S."/>
            <person name="Calhoun S."/>
            <person name="Haridas S."/>
            <person name="Kuo A."/>
            <person name="Mondo S."/>
            <person name="Pangilinan J."/>
            <person name="Riley R."/>
            <person name="LaButti K."/>
            <person name="Andreopoulos B."/>
            <person name="Lipzen A."/>
            <person name="Chen C."/>
            <person name="Yan M."/>
            <person name="Daum C."/>
            <person name="Ng V."/>
            <person name="Clum A."/>
            <person name="Steindorff A."/>
            <person name="Ohm R.A."/>
            <person name="Martin F."/>
            <person name="Silar P."/>
            <person name="Natvig D.O."/>
            <person name="Lalanne C."/>
            <person name="Gautier V."/>
            <person name="Ament-Velasquez S.L."/>
            <person name="Kruys A."/>
            <person name="Hutchinson M.I."/>
            <person name="Powell A.J."/>
            <person name="Barry K."/>
            <person name="Miller A.N."/>
            <person name="Grigoriev I.V."/>
            <person name="Debuchy R."/>
            <person name="Gladieux P."/>
            <person name="Hiltunen Thoren M."/>
            <person name="Johannesson H."/>
        </authorList>
    </citation>
    <scope>NUCLEOTIDE SEQUENCE</scope>
    <source>
        <strain evidence="3">CBS 560.94</strain>
    </source>
</reference>
<dbReference type="InterPro" id="IPR010730">
    <property type="entry name" value="HET"/>
</dbReference>
<dbReference type="PANTHER" id="PTHR33112">
    <property type="entry name" value="DOMAIN PROTEIN, PUTATIVE-RELATED"/>
    <property type="match status" value="1"/>
</dbReference>
<dbReference type="PANTHER" id="PTHR33112:SF16">
    <property type="entry name" value="HETEROKARYON INCOMPATIBILITY DOMAIN-CONTAINING PROTEIN"/>
    <property type="match status" value="1"/>
</dbReference>
<evidence type="ECO:0000313" key="4">
    <source>
        <dbReference type="Proteomes" id="UP001278500"/>
    </source>
</evidence>
<dbReference type="Proteomes" id="UP001278500">
    <property type="component" value="Unassembled WGS sequence"/>
</dbReference>
<proteinExistence type="predicted"/>
<feature type="region of interest" description="Disordered" evidence="1">
    <location>
        <begin position="1"/>
        <end position="20"/>
    </location>
</feature>
<dbReference type="AlphaFoldDB" id="A0AAE0JEV8"/>
<dbReference type="EMBL" id="JAUEPP010000004">
    <property type="protein sequence ID" value="KAK3344698.1"/>
    <property type="molecule type" value="Genomic_DNA"/>
</dbReference>
<evidence type="ECO:0000259" key="2">
    <source>
        <dbReference type="Pfam" id="PF06985"/>
    </source>
</evidence>
<comment type="caution">
    <text evidence="3">The sequence shown here is derived from an EMBL/GenBank/DDBJ whole genome shotgun (WGS) entry which is preliminary data.</text>
</comment>
<dbReference type="RefSeq" id="XP_062681311.1">
    <property type="nucleotide sequence ID" value="XM_062828232.1"/>
</dbReference>
<evidence type="ECO:0000313" key="3">
    <source>
        <dbReference type="EMBL" id="KAK3344698.1"/>
    </source>
</evidence>
<dbReference type="GeneID" id="87865386"/>
<name>A0AAE0JEV8_9PEZI</name>
<keyword evidence="4" id="KW-1185">Reference proteome</keyword>
<sequence>MEPRPTPSENESSGCPNTETVLISSNSETATKLCGVWSRIPAWFWTQELEEYEEVSVELQPFKGMRAEARNGCGLCKILCLRDYTVVEDGLQEVAIDTLLELGTGKLVKSRVGDYRIWGRFKEAKAWLGAVYPFPSSWRPRSLAAADENSDLMLIQDWINNCQLNHTSCNNVTKDFLPTRLLDVEAFNNGRSPGLKDDVKLVRSVSYQIQKGGSAPQYITLSHCWGPPEKRPITTTLANLAARMGRIAFTDLPRTFQDAVVLTRKLGQRYLWIDSLCIIQDDEDDWANEASMMAKVYAQSYCTLAGLSSSDSTEGLRMSGNGRTDKSLIIDLSANDAHNGLFNARIFSQEPARWQEEYDGWSKPANHFGTNGHKKESPLRYRAWALQEKELSTRSIHFGFKQLLWECRELKGTSELPWYHIMRLVERDELDREREWAKSHPEGSILFYRMSASWLNLSQDYSDRSLTKETDKLPALSGIAQSFQKYFPNDKYIAGIWTCHLPLALLWKPLTVATERYTTEYIAPSWSWTSHPSAIMYDYFDYQEIFCKTSDSVRKWFDEPEVVNITGQPKLGDDYGALKKGAALELKGAHILELDSNLVLESDGELRYYINGVFAGEFKPDVYGPIQGKFICLGVFNSVRRRPARGLILKEHIHDGSPVYSRVGVTDLFYPSFWEGSEPRQITLI</sequence>
<gene>
    <name evidence="3" type="ORF">B0H65DRAFT_508547</name>
</gene>
<evidence type="ECO:0000256" key="1">
    <source>
        <dbReference type="SAM" id="MobiDB-lite"/>
    </source>
</evidence>
<protein>
    <submittedName>
        <fullName evidence="3">Heterokaryon incompatibility protein-domain-containing protein</fullName>
    </submittedName>
</protein>